<evidence type="ECO:0000313" key="2">
    <source>
        <dbReference type="Proteomes" id="UP001172680"/>
    </source>
</evidence>
<dbReference type="EMBL" id="JAPDRP010000001">
    <property type="protein sequence ID" value="KAJ9649571.1"/>
    <property type="molecule type" value="Genomic_DNA"/>
</dbReference>
<sequence>MRPTSSPPVSPTTQPASMAEPDASESFALEESASNDAANVDTASKAGQEGPVSHLALILRQAPDHIPILSGQKLLDCLFRALLAEYARQDRIQAQNCPYPSEREIWEAEMADRAVRDEEVSRQLARRDSSAFVDSLEEEVDMDAGLQELEIRDRRCSPPATRRNSFDWDRPATEDDFYAVLAEWEADERQRRWNLLVGSGSQTPARAGVEFVAPRPGYHVRLPVYRVYRARRSRRCWQWLKGVVEVKSGYPEWLSSSRVCSGSLRAIEAY</sequence>
<keyword evidence="2" id="KW-1185">Reference proteome</keyword>
<gene>
    <name evidence="1" type="ORF">H2199_000348</name>
</gene>
<comment type="caution">
    <text evidence="1">The sequence shown here is derived from an EMBL/GenBank/DDBJ whole genome shotgun (WGS) entry which is preliminary data.</text>
</comment>
<dbReference type="Proteomes" id="UP001172680">
    <property type="component" value="Unassembled WGS sequence"/>
</dbReference>
<reference evidence="1" key="1">
    <citation type="submission" date="2022-10" db="EMBL/GenBank/DDBJ databases">
        <title>Culturing micro-colonial fungi from biological soil crusts in the Mojave desert and describing Neophaeococcomyces mojavensis, and introducing the new genera and species Taxawa tesnikishii.</title>
        <authorList>
            <person name="Kurbessoian T."/>
            <person name="Stajich J.E."/>
        </authorList>
    </citation>
    <scope>NUCLEOTIDE SEQUENCE</scope>
    <source>
        <strain evidence="1">JES_115</strain>
    </source>
</reference>
<accession>A0ACC2ZPQ4</accession>
<evidence type="ECO:0000313" key="1">
    <source>
        <dbReference type="EMBL" id="KAJ9649571.1"/>
    </source>
</evidence>
<proteinExistence type="predicted"/>
<organism evidence="1 2">
    <name type="scientific">Coniosporium tulheliwenetii</name>
    <dbReference type="NCBI Taxonomy" id="3383036"/>
    <lineage>
        <taxon>Eukaryota</taxon>
        <taxon>Fungi</taxon>
        <taxon>Dikarya</taxon>
        <taxon>Ascomycota</taxon>
        <taxon>Pezizomycotina</taxon>
        <taxon>Dothideomycetes</taxon>
        <taxon>Dothideomycetes incertae sedis</taxon>
        <taxon>Coniosporium</taxon>
    </lineage>
</organism>
<protein>
    <submittedName>
        <fullName evidence="1">Uncharacterized protein</fullName>
    </submittedName>
</protein>
<name>A0ACC2ZPQ4_9PEZI</name>